<organism evidence="2 3">
    <name type="scientific">Flavobacterium taihuense</name>
    <dbReference type="NCBI Taxonomy" id="2857508"/>
    <lineage>
        <taxon>Bacteria</taxon>
        <taxon>Pseudomonadati</taxon>
        <taxon>Bacteroidota</taxon>
        <taxon>Flavobacteriia</taxon>
        <taxon>Flavobacteriales</taxon>
        <taxon>Flavobacteriaceae</taxon>
        <taxon>Flavobacterium</taxon>
    </lineage>
</organism>
<dbReference type="PROSITE" id="PS51257">
    <property type="entry name" value="PROKAR_LIPOPROTEIN"/>
    <property type="match status" value="1"/>
</dbReference>
<dbReference type="EMBL" id="JAHWYN010000020">
    <property type="protein sequence ID" value="MBW4362260.1"/>
    <property type="molecule type" value="Genomic_DNA"/>
</dbReference>
<gene>
    <name evidence="2" type="ORF">KZH69_17355</name>
</gene>
<dbReference type="Proteomes" id="UP000812031">
    <property type="component" value="Unassembled WGS sequence"/>
</dbReference>
<dbReference type="RefSeq" id="WP_219318749.1">
    <property type="nucleotide sequence ID" value="NZ_JAHWYN010000020.1"/>
</dbReference>
<accession>A0ABS6Y015</accession>
<name>A0ABS6Y015_9FLAO</name>
<comment type="caution">
    <text evidence="2">The sequence shown here is derived from an EMBL/GenBank/DDBJ whole genome shotgun (WGS) entry which is preliminary data.</text>
</comment>
<evidence type="ECO:0000313" key="3">
    <source>
        <dbReference type="Proteomes" id="UP000812031"/>
    </source>
</evidence>
<evidence type="ECO:0008006" key="4">
    <source>
        <dbReference type="Google" id="ProtNLM"/>
    </source>
</evidence>
<protein>
    <recommendedName>
        <fullName evidence="4">Lipoprotein</fullName>
    </recommendedName>
</protein>
<keyword evidence="1" id="KW-0175">Coiled coil</keyword>
<evidence type="ECO:0000256" key="1">
    <source>
        <dbReference type="SAM" id="Coils"/>
    </source>
</evidence>
<keyword evidence="3" id="KW-1185">Reference proteome</keyword>
<feature type="coiled-coil region" evidence="1">
    <location>
        <begin position="29"/>
        <end position="122"/>
    </location>
</feature>
<proteinExistence type="predicted"/>
<evidence type="ECO:0000313" key="2">
    <source>
        <dbReference type="EMBL" id="MBW4362260.1"/>
    </source>
</evidence>
<reference evidence="2 3" key="1">
    <citation type="submission" date="2021-07" db="EMBL/GenBank/DDBJ databases">
        <title>Flavobacterium sp. nov. isolated from sediment on the Taihu Lake.</title>
        <authorList>
            <person name="Qu J.-H."/>
        </authorList>
    </citation>
    <scope>NUCLEOTIDE SEQUENCE [LARGE SCALE GENOMIC DNA]</scope>
    <source>
        <strain evidence="2 3">NAS39</strain>
    </source>
</reference>
<sequence>MKKSIFTIAIASFAISSIVTSCKPNTEKEQDAQENVDSAKVAVTEAEADLDEAKRAATAEEWQQFKEDTNTKIEENNAKIADLKLEIKKTGNDIDKTYQKNIDAMEQKNKELKIKVDSYKNDVNSDWKSFKREFNHDMDELGNSLKDFTVNNKN</sequence>